<keyword evidence="1" id="KW-1133">Transmembrane helix</keyword>
<feature type="transmembrane region" description="Helical" evidence="1">
    <location>
        <begin position="293"/>
        <end position="315"/>
    </location>
</feature>
<evidence type="ECO:0000313" key="2">
    <source>
        <dbReference type="EMBL" id="UUT35411.1"/>
    </source>
</evidence>
<evidence type="ECO:0000256" key="1">
    <source>
        <dbReference type="SAM" id="Phobius"/>
    </source>
</evidence>
<proteinExistence type="predicted"/>
<dbReference type="Pfam" id="PF06772">
    <property type="entry name" value="LtrA"/>
    <property type="match status" value="1"/>
</dbReference>
<protein>
    <submittedName>
        <fullName evidence="2">Low temperature requirement protein A</fullName>
    </submittedName>
</protein>
<dbReference type="Proteomes" id="UP001054811">
    <property type="component" value="Chromosome"/>
</dbReference>
<keyword evidence="1" id="KW-0472">Membrane</keyword>
<dbReference type="EMBL" id="CP091139">
    <property type="protein sequence ID" value="UUT35411.1"/>
    <property type="molecule type" value="Genomic_DNA"/>
</dbReference>
<name>A0ABY5NK03_9MICO</name>
<feature type="transmembrane region" description="Helical" evidence="1">
    <location>
        <begin position="327"/>
        <end position="348"/>
    </location>
</feature>
<dbReference type="RefSeq" id="WP_259612006.1">
    <property type="nucleotide sequence ID" value="NZ_CP091139.2"/>
</dbReference>
<feature type="transmembrane region" description="Helical" evidence="1">
    <location>
        <begin position="221"/>
        <end position="243"/>
    </location>
</feature>
<feature type="transmembrane region" description="Helical" evidence="1">
    <location>
        <begin position="42"/>
        <end position="61"/>
    </location>
</feature>
<feature type="transmembrane region" description="Helical" evidence="1">
    <location>
        <begin position="157"/>
        <end position="174"/>
    </location>
</feature>
<feature type="transmembrane region" description="Helical" evidence="1">
    <location>
        <begin position="12"/>
        <end position="30"/>
    </location>
</feature>
<reference evidence="2" key="1">
    <citation type="submission" date="2022-01" db="EMBL/GenBank/DDBJ databases">
        <title>Microbacterium eymi and Microbacterium rhizovicinus sp. nov., isolated from the rhizospheric soil of Elymus tsukushiensis, a plant native to the Dokdo Islands, Republic of Korea.</title>
        <authorList>
            <person name="Hwang Y.J."/>
        </authorList>
    </citation>
    <scope>NUCLEOTIDE SEQUENCE</scope>
    <source>
        <strain evidence="2">KUDC0405</strain>
    </source>
</reference>
<dbReference type="InterPro" id="IPR010640">
    <property type="entry name" value="Low_temperature_requirement_A"/>
</dbReference>
<feature type="transmembrane region" description="Helical" evidence="1">
    <location>
        <begin position="264"/>
        <end position="287"/>
    </location>
</feature>
<evidence type="ECO:0000313" key="3">
    <source>
        <dbReference type="Proteomes" id="UP001054811"/>
    </source>
</evidence>
<gene>
    <name evidence="2" type="ORF">L2X98_18560</name>
</gene>
<keyword evidence="3" id="KW-1185">Reference proteome</keyword>
<feature type="transmembrane region" description="Helical" evidence="1">
    <location>
        <begin position="132"/>
        <end position="151"/>
    </location>
</feature>
<sequence length="386" mass="40827">MSTPAAVGRRVHWVELLFDLVLVTAVGQIARGLHGAPGPAQFAAAAALLAAVWWAWINASLTMNLFGARVTPLIWVCVGLAMAAVGLMAAAAPDAFGARAAGFAIGNAAIRLVWMVPWLLGRRKVRVPWWRPVVYCALPAAIWLASIPLPAPVRTGLWLLAIAVEIALLARIGARGGTMVDQLDLDHIIERVTLVVVIAFGEVLLSVIVTLGAHWAPRPLVAAGLGFAATVVLAWTFFAHVPESVERGLHRLAQQGRIGRLRDAVMYLPFLLIAGLVMLSAGIGTAIADSAAVLPLGAVICLAAGVSLLALASAAESLRYGAPWRDVAPWAPLGMVLPWVMVAVGSFWTAVPVLVTLLVVVVAYAVLVAVNARLVRVRRAEPRARR</sequence>
<keyword evidence="1" id="KW-0812">Transmembrane</keyword>
<feature type="transmembrane region" description="Helical" evidence="1">
    <location>
        <begin position="194"/>
        <end position="215"/>
    </location>
</feature>
<dbReference type="PANTHER" id="PTHR36840:SF1">
    <property type="entry name" value="BLL5714 PROTEIN"/>
    <property type="match status" value="1"/>
</dbReference>
<dbReference type="PANTHER" id="PTHR36840">
    <property type="entry name" value="BLL5714 PROTEIN"/>
    <property type="match status" value="1"/>
</dbReference>
<accession>A0ABY5NK03</accession>
<feature type="transmembrane region" description="Helical" evidence="1">
    <location>
        <begin position="98"/>
        <end position="120"/>
    </location>
</feature>
<organism evidence="2 3">
    <name type="scientific">Microbacterium elymi</name>
    <dbReference type="NCBI Taxonomy" id="2909587"/>
    <lineage>
        <taxon>Bacteria</taxon>
        <taxon>Bacillati</taxon>
        <taxon>Actinomycetota</taxon>
        <taxon>Actinomycetes</taxon>
        <taxon>Micrococcales</taxon>
        <taxon>Microbacteriaceae</taxon>
        <taxon>Microbacterium</taxon>
    </lineage>
</organism>
<feature type="transmembrane region" description="Helical" evidence="1">
    <location>
        <begin position="354"/>
        <end position="375"/>
    </location>
</feature>
<feature type="transmembrane region" description="Helical" evidence="1">
    <location>
        <begin position="73"/>
        <end position="92"/>
    </location>
</feature>